<evidence type="ECO:0000313" key="3">
    <source>
        <dbReference type="Proteomes" id="UP000193067"/>
    </source>
</evidence>
<feature type="compositionally biased region" description="Basic residues" evidence="1">
    <location>
        <begin position="150"/>
        <end position="159"/>
    </location>
</feature>
<dbReference type="Proteomes" id="UP000193067">
    <property type="component" value="Unassembled WGS sequence"/>
</dbReference>
<dbReference type="EMBL" id="KZ084144">
    <property type="protein sequence ID" value="OSC97965.1"/>
    <property type="molecule type" value="Genomic_DNA"/>
</dbReference>
<sequence>MGRTEACAVQERQPELPHPLPPSFSKLTPSSLAGPRDVLAFYRSRKDTIRTWKVKIDAPELKIDDPELSIGEKLQLLRKGGMSEAIEVFVEKDDIYAHHPDGSSKTSNDDCDESVRSMLMDVDAGGSDFDGAMSDEPPPAKTKSRAGPPSRRKLRWARRLLHEGRTKPPRSRYSTKKTKTMTMTTRSRTRRLHQLNAYNCTAVLSQTSKKVLAKKTNAIKTSATASGPKRRVAGRLSWITTAAVSATQERRCSPTTRAEASMDRAACSPCALMPRQICAHSGRICGGTIPVSDIDTVTCKCRSAGGMLSRCVRMEHARAGVRKRGRGRVIAAGVHAVHDSVAPWV</sequence>
<gene>
    <name evidence="2" type="ORF">PYCCODRAFT_1480977</name>
</gene>
<accession>A0A1Y2I9Z6</accession>
<evidence type="ECO:0000313" key="2">
    <source>
        <dbReference type="EMBL" id="OSC97965.1"/>
    </source>
</evidence>
<name>A0A1Y2I9Z6_TRAC3</name>
<organism evidence="2 3">
    <name type="scientific">Trametes coccinea (strain BRFM310)</name>
    <name type="common">Pycnoporus coccineus</name>
    <dbReference type="NCBI Taxonomy" id="1353009"/>
    <lineage>
        <taxon>Eukaryota</taxon>
        <taxon>Fungi</taxon>
        <taxon>Dikarya</taxon>
        <taxon>Basidiomycota</taxon>
        <taxon>Agaricomycotina</taxon>
        <taxon>Agaricomycetes</taxon>
        <taxon>Polyporales</taxon>
        <taxon>Polyporaceae</taxon>
        <taxon>Trametes</taxon>
    </lineage>
</organism>
<feature type="region of interest" description="Disordered" evidence="1">
    <location>
        <begin position="1"/>
        <end position="29"/>
    </location>
</feature>
<dbReference type="OrthoDB" id="30417at2759"/>
<proteinExistence type="predicted"/>
<feature type="region of interest" description="Disordered" evidence="1">
    <location>
        <begin position="122"/>
        <end position="186"/>
    </location>
</feature>
<dbReference type="STRING" id="1353009.A0A1Y2I9Z6"/>
<evidence type="ECO:0000256" key="1">
    <source>
        <dbReference type="SAM" id="MobiDB-lite"/>
    </source>
</evidence>
<protein>
    <submittedName>
        <fullName evidence="2">Uncharacterized protein</fullName>
    </submittedName>
</protein>
<dbReference type="AlphaFoldDB" id="A0A1Y2I9Z6"/>
<keyword evidence="3" id="KW-1185">Reference proteome</keyword>
<reference evidence="2 3" key="1">
    <citation type="journal article" date="2015" name="Biotechnol. Biofuels">
        <title>Enhanced degradation of softwood versus hardwood by the white-rot fungus Pycnoporus coccineus.</title>
        <authorList>
            <person name="Couturier M."/>
            <person name="Navarro D."/>
            <person name="Chevret D."/>
            <person name="Henrissat B."/>
            <person name="Piumi F."/>
            <person name="Ruiz-Duenas F.J."/>
            <person name="Martinez A.T."/>
            <person name="Grigoriev I.V."/>
            <person name="Riley R."/>
            <person name="Lipzen A."/>
            <person name="Berrin J.G."/>
            <person name="Master E.R."/>
            <person name="Rosso M.N."/>
        </authorList>
    </citation>
    <scope>NUCLEOTIDE SEQUENCE [LARGE SCALE GENOMIC DNA]</scope>
    <source>
        <strain evidence="2 3">BRFM310</strain>
    </source>
</reference>
<feature type="compositionally biased region" description="Basic residues" evidence="1">
    <location>
        <begin position="167"/>
        <end position="179"/>
    </location>
</feature>